<evidence type="ECO:0000256" key="1">
    <source>
        <dbReference type="SAM" id="Phobius"/>
    </source>
</evidence>
<keyword evidence="1" id="KW-0472">Membrane</keyword>
<dbReference type="Proteomes" id="UP000770785">
    <property type="component" value="Unassembled WGS sequence"/>
</dbReference>
<feature type="transmembrane region" description="Helical" evidence="1">
    <location>
        <begin position="69"/>
        <end position="89"/>
    </location>
</feature>
<reference evidence="2 3" key="1">
    <citation type="submission" date="2020-03" db="EMBL/GenBank/DDBJ databases">
        <title>Genomic Encyclopedia of Type Strains, Phase IV (KMG-IV): sequencing the most valuable type-strain genomes for metagenomic binning, comparative biology and taxonomic classification.</title>
        <authorList>
            <person name="Goeker M."/>
        </authorList>
    </citation>
    <scope>NUCLEOTIDE SEQUENCE [LARGE SCALE GENOMIC DNA]</scope>
    <source>
        <strain evidence="2 3">DSM 105096</strain>
    </source>
</reference>
<feature type="transmembrane region" description="Helical" evidence="1">
    <location>
        <begin position="9"/>
        <end position="27"/>
    </location>
</feature>
<sequence>MPDFRLPHFYHLSVAVLLGMFVMSRLYDLARLPGGPLENTVAMVTALPAATAAYYFWQQYQERRELSVREGMFILTAVKFCTSMITYFLG</sequence>
<protein>
    <submittedName>
        <fullName evidence="2">Uncharacterized protein</fullName>
    </submittedName>
</protein>
<dbReference type="RefSeq" id="WP_168036781.1">
    <property type="nucleotide sequence ID" value="NZ_JAATJH010000002.1"/>
</dbReference>
<evidence type="ECO:0000313" key="2">
    <source>
        <dbReference type="EMBL" id="NJC26017.1"/>
    </source>
</evidence>
<keyword evidence="1" id="KW-0812">Transmembrane</keyword>
<gene>
    <name evidence="2" type="ORF">GGR27_001516</name>
</gene>
<name>A0ABX0X9X5_9BACT</name>
<accession>A0ABX0X9X5</accession>
<evidence type="ECO:0000313" key="3">
    <source>
        <dbReference type="Proteomes" id="UP000770785"/>
    </source>
</evidence>
<comment type="caution">
    <text evidence="2">The sequence shown here is derived from an EMBL/GenBank/DDBJ whole genome shotgun (WGS) entry which is preliminary data.</text>
</comment>
<dbReference type="EMBL" id="JAATJH010000002">
    <property type="protein sequence ID" value="NJC26017.1"/>
    <property type="molecule type" value="Genomic_DNA"/>
</dbReference>
<proteinExistence type="predicted"/>
<feature type="transmembrane region" description="Helical" evidence="1">
    <location>
        <begin position="39"/>
        <end position="57"/>
    </location>
</feature>
<keyword evidence="1" id="KW-1133">Transmembrane helix</keyword>
<organism evidence="2 3">
    <name type="scientific">Neolewinella antarctica</name>
    <dbReference type="NCBI Taxonomy" id="442734"/>
    <lineage>
        <taxon>Bacteria</taxon>
        <taxon>Pseudomonadati</taxon>
        <taxon>Bacteroidota</taxon>
        <taxon>Saprospiria</taxon>
        <taxon>Saprospirales</taxon>
        <taxon>Lewinellaceae</taxon>
        <taxon>Neolewinella</taxon>
    </lineage>
</organism>
<keyword evidence="3" id="KW-1185">Reference proteome</keyword>